<keyword evidence="4" id="KW-1185">Reference proteome</keyword>
<dbReference type="RefSeq" id="WP_239276426.1">
    <property type="nucleotide sequence ID" value="NZ_JAROCE010000002.1"/>
</dbReference>
<dbReference type="InterPro" id="IPR011042">
    <property type="entry name" value="6-blade_b-propeller_TolB-like"/>
</dbReference>
<accession>A0ABW9GGE3</accession>
<evidence type="ECO:0000313" key="3">
    <source>
        <dbReference type="EMBL" id="MFM2720241.1"/>
    </source>
</evidence>
<reference evidence="3 4" key="1">
    <citation type="submission" date="2023-03" db="EMBL/GenBank/DDBJ databases">
        <title>MT1 and MT2 Draft Genomes of Novel Species.</title>
        <authorList>
            <person name="Venkateswaran K."/>
        </authorList>
    </citation>
    <scope>NUCLEOTIDE SEQUENCE [LARGE SCALE GENOMIC DNA]</scope>
    <source>
        <strain evidence="3 4">IF8SW-P5</strain>
    </source>
</reference>
<dbReference type="EMBL" id="JAROCE010000002">
    <property type="protein sequence ID" value="MFM2720241.1"/>
    <property type="molecule type" value="Genomic_DNA"/>
</dbReference>
<name>A0ABW9GGE3_9MICO</name>
<dbReference type="Gene3D" id="2.120.10.30">
    <property type="entry name" value="TolB, C-terminal domain"/>
    <property type="match status" value="1"/>
</dbReference>
<comment type="caution">
    <text evidence="3">The sequence shown here is derived from an EMBL/GenBank/DDBJ whole genome shotgun (WGS) entry which is preliminary data.</text>
</comment>
<protein>
    <submittedName>
        <fullName evidence="3">SMP-30/gluconolactonase/LRE family protein</fullName>
    </submittedName>
</protein>
<dbReference type="Pfam" id="PF08450">
    <property type="entry name" value="SGL"/>
    <property type="match status" value="1"/>
</dbReference>
<sequence length="293" mass="30538">MAGSEPPTTSAARWIGDPAVDHGEGAFWDPVTRTLRHVDMLAGDLITVAGEPASVDRAHVADVLSVIRRRRGGGFVAAVERGFALLDDDLAVVGRIPVFDDPAVRMNEGACDAAGRFFCGSMAYDVRPGGGRLYRLDPDLSVHVALEGVSIPNGLVWTDAGTTALHADTLTREIRAYDYGPDRGEFGASRVFARASADDAGSPDGMALDAEGGVWVAMWGGAAVHRYDAEGRLDHVIPLPVTNPTSCAFGGDDPVLYVTTSRQGVAAGEEPLAGRVVAVPVGVAGAPVFDFGG</sequence>
<feature type="domain" description="SMP-30/Gluconolactonase/LRE-like region" evidence="2">
    <location>
        <begin position="23"/>
        <end position="261"/>
    </location>
</feature>
<dbReference type="Proteomes" id="UP001630303">
    <property type="component" value="Unassembled WGS sequence"/>
</dbReference>
<evidence type="ECO:0000313" key="4">
    <source>
        <dbReference type="Proteomes" id="UP001630303"/>
    </source>
</evidence>
<comment type="similarity">
    <text evidence="1">Belongs to the SMP-30/CGR1 family.</text>
</comment>
<dbReference type="PRINTS" id="PR01790">
    <property type="entry name" value="SMP30FAMILY"/>
</dbReference>
<dbReference type="PANTHER" id="PTHR10907">
    <property type="entry name" value="REGUCALCIN"/>
    <property type="match status" value="1"/>
</dbReference>
<organism evidence="3 4">
    <name type="scientific">Microbacterium mcarthurae</name>
    <dbReference type="NCBI Taxonomy" id="3035918"/>
    <lineage>
        <taxon>Bacteria</taxon>
        <taxon>Bacillati</taxon>
        <taxon>Actinomycetota</taxon>
        <taxon>Actinomycetes</taxon>
        <taxon>Micrococcales</taxon>
        <taxon>Microbacteriaceae</taxon>
        <taxon>Microbacterium</taxon>
    </lineage>
</organism>
<dbReference type="SUPFAM" id="SSF63829">
    <property type="entry name" value="Calcium-dependent phosphotriesterase"/>
    <property type="match status" value="1"/>
</dbReference>
<evidence type="ECO:0000259" key="2">
    <source>
        <dbReference type="Pfam" id="PF08450"/>
    </source>
</evidence>
<dbReference type="PANTHER" id="PTHR10907:SF47">
    <property type="entry name" value="REGUCALCIN"/>
    <property type="match status" value="1"/>
</dbReference>
<evidence type="ECO:0000256" key="1">
    <source>
        <dbReference type="ARBA" id="ARBA00008853"/>
    </source>
</evidence>
<gene>
    <name evidence="3" type="ORF">P5G46_06970</name>
</gene>
<proteinExistence type="inferred from homology"/>
<dbReference type="InterPro" id="IPR013658">
    <property type="entry name" value="SGL"/>
</dbReference>
<dbReference type="InterPro" id="IPR005511">
    <property type="entry name" value="SMP-30"/>
</dbReference>